<name>A0A644WEF7_9ZZZZ</name>
<reference evidence="1" key="1">
    <citation type="submission" date="2019-08" db="EMBL/GenBank/DDBJ databases">
        <authorList>
            <person name="Kucharzyk K."/>
            <person name="Murdoch R.W."/>
            <person name="Higgins S."/>
            <person name="Loffler F."/>
        </authorList>
    </citation>
    <scope>NUCLEOTIDE SEQUENCE</scope>
</reference>
<proteinExistence type="predicted"/>
<dbReference type="GO" id="GO:0052693">
    <property type="term" value="F:epoxyqueuosine reductase activity"/>
    <property type="evidence" value="ECO:0007669"/>
    <property type="project" value="UniProtKB-EC"/>
</dbReference>
<sequence length="292" mass="32756">MLISNEIIRQMIVDFLSTTSLNLMGENFGEEKMWDTPLVGFAAASDPIFKRFKDADACGPGHWLPEEIFIKAFPATSAQNEELAVVSWVLPQTEETKSSLRREKEMPSERWSRSRILGEKVNEKLREYMADTLTNMGYEAVAPVSFPEWTRLDSKERVYTSTWSERHIAYACGLGTFGLDDALITPVGKAMRLGSIVVKAPLKADERPYTDMHAYCLHFATGKCNACISRCPADAISTQGHDKIKCRAYVHSATPEYIKEHYNLSGYSCGFCQTKVPCENGIPPSLRPIPNK</sequence>
<evidence type="ECO:0000313" key="1">
    <source>
        <dbReference type="EMBL" id="MPM02235.1"/>
    </source>
</evidence>
<gene>
    <name evidence="1" type="primary">queG_24</name>
    <name evidence="1" type="ORF">SDC9_48480</name>
</gene>
<dbReference type="EC" id="1.17.99.6" evidence="1"/>
<dbReference type="EMBL" id="VSSQ01000854">
    <property type="protein sequence ID" value="MPM02235.1"/>
    <property type="molecule type" value="Genomic_DNA"/>
</dbReference>
<organism evidence="1">
    <name type="scientific">bioreactor metagenome</name>
    <dbReference type="NCBI Taxonomy" id="1076179"/>
    <lineage>
        <taxon>unclassified sequences</taxon>
        <taxon>metagenomes</taxon>
        <taxon>ecological metagenomes</taxon>
    </lineage>
</organism>
<dbReference type="PANTHER" id="PTHR42827:SF1">
    <property type="entry name" value="IRON-SULFUR CLUSTER-BINDING PROTEIN"/>
    <property type="match status" value="1"/>
</dbReference>
<dbReference type="AlphaFoldDB" id="A0A644WEF7"/>
<keyword evidence="1" id="KW-0560">Oxidoreductase</keyword>
<comment type="caution">
    <text evidence="1">The sequence shown here is derived from an EMBL/GenBank/DDBJ whole genome shotgun (WGS) entry which is preliminary data.</text>
</comment>
<accession>A0A644WEF7</accession>
<dbReference type="PANTHER" id="PTHR42827">
    <property type="entry name" value="IRON-SULFUR CLUSTER-BINDING PROTEIN-RELATED"/>
    <property type="match status" value="1"/>
</dbReference>
<protein>
    <submittedName>
        <fullName evidence="1">Epoxyqueuosine reductase</fullName>
        <ecNumber evidence="1">1.17.99.6</ecNumber>
    </submittedName>
</protein>